<dbReference type="PANTHER" id="PTHR30506">
    <property type="entry name" value="INNER MEMBRANE PROTEIN"/>
    <property type="match status" value="1"/>
</dbReference>
<gene>
    <name evidence="9" type="ORF">Q5722_07500</name>
</gene>
<evidence type="ECO:0000256" key="2">
    <source>
        <dbReference type="ARBA" id="ARBA00008193"/>
    </source>
</evidence>
<dbReference type="InterPro" id="IPR005115">
    <property type="entry name" value="Gly_transporter"/>
</dbReference>
<keyword evidence="3" id="KW-1003">Cell membrane</keyword>
<dbReference type="Proteomes" id="UP001233314">
    <property type="component" value="Unassembled WGS sequence"/>
</dbReference>
<feature type="transmembrane region" description="Helical" evidence="7">
    <location>
        <begin position="28"/>
        <end position="49"/>
    </location>
</feature>
<protein>
    <submittedName>
        <fullName evidence="9">TRIC cation channel family protein</fullName>
    </submittedName>
</protein>
<keyword evidence="10" id="KW-1185">Reference proteome</keyword>
<organism evidence="9 10">
    <name type="scientific">Nocardioides jiangxiensis</name>
    <dbReference type="NCBI Taxonomy" id="3064524"/>
    <lineage>
        <taxon>Bacteria</taxon>
        <taxon>Bacillati</taxon>
        <taxon>Actinomycetota</taxon>
        <taxon>Actinomycetes</taxon>
        <taxon>Propionibacteriales</taxon>
        <taxon>Nocardioidaceae</taxon>
        <taxon>Nocardioides</taxon>
    </lineage>
</organism>
<keyword evidence="5 7" id="KW-1133">Transmembrane helix</keyword>
<feature type="transmembrane region" description="Helical" evidence="7">
    <location>
        <begin position="172"/>
        <end position="194"/>
    </location>
</feature>
<reference evidence="9 10" key="1">
    <citation type="submission" date="2023-07" db="EMBL/GenBank/DDBJ databases">
        <title>Nocardioides sp. nov WY-20 isolated from soil.</title>
        <authorList>
            <person name="Liu B."/>
            <person name="Wan Y."/>
        </authorList>
    </citation>
    <scope>NUCLEOTIDE SEQUENCE [LARGE SCALE GENOMIC DNA]</scope>
    <source>
        <strain evidence="9 10">WY-20</strain>
    </source>
</reference>
<dbReference type="EMBL" id="JAUQTA010000001">
    <property type="protein sequence ID" value="MDO7868213.1"/>
    <property type="molecule type" value="Genomic_DNA"/>
</dbReference>
<comment type="subcellular location">
    <subcellularLocation>
        <location evidence="1">Cell membrane</location>
        <topology evidence="1">Multi-pass membrane protein</topology>
    </subcellularLocation>
</comment>
<keyword evidence="6 7" id="KW-0472">Membrane</keyword>
<evidence type="ECO:0000256" key="1">
    <source>
        <dbReference type="ARBA" id="ARBA00004651"/>
    </source>
</evidence>
<evidence type="ECO:0000256" key="7">
    <source>
        <dbReference type="SAM" id="Phobius"/>
    </source>
</evidence>
<dbReference type="Pfam" id="PF03458">
    <property type="entry name" value="Gly_transporter"/>
    <property type="match status" value="2"/>
</dbReference>
<evidence type="ECO:0000256" key="4">
    <source>
        <dbReference type="ARBA" id="ARBA00022692"/>
    </source>
</evidence>
<keyword evidence="4 7" id="KW-0812">Transmembrane</keyword>
<evidence type="ECO:0000313" key="10">
    <source>
        <dbReference type="Proteomes" id="UP001233314"/>
    </source>
</evidence>
<evidence type="ECO:0000259" key="8">
    <source>
        <dbReference type="Pfam" id="PF03458"/>
    </source>
</evidence>
<comment type="caution">
    <text evidence="9">The sequence shown here is derived from an EMBL/GenBank/DDBJ whole genome shotgun (WGS) entry which is preliminary data.</text>
</comment>
<evidence type="ECO:0000256" key="5">
    <source>
        <dbReference type="ARBA" id="ARBA00022989"/>
    </source>
</evidence>
<feature type="domain" description="Glycine transporter" evidence="8">
    <location>
        <begin position="90"/>
        <end position="164"/>
    </location>
</feature>
<name>A0ABT9B1X7_9ACTN</name>
<evidence type="ECO:0000313" key="9">
    <source>
        <dbReference type="EMBL" id="MDO7868213.1"/>
    </source>
</evidence>
<feature type="transmembrane region" description="Helical" evidence="7">
    <location>
        <begin position="117"/>
        <end position="135"/>
    </location>
</feature>
<sequence length="207" mass="21314">MMMALDLLAIFVFGVAGGLTAVRMRMDIVGVAVLGTVSGIGGGMMRDVLIGALPSPLLSDWRYLCAPLVGGLLTFWFHPALGRLEGAINIVDAFGLGLFTVAGAVKATEHGLGPVPATMLGVMTGVGGGVLRDVLTRQVPELLRSGTQLYGTTALAGAALTVAAMRLDAPTVAVVLLGVAATTGFRLLTIWRGWTAPSPVRLPPLPE</sequence>
<evidence type="ECO:0000256" key="3">
    <source>
        <dbReference type="ARBA" id="ARBA00022475"/>
    </source>
</evidence>
<feature type="transmembrane region" description="Helical" evidence="7">
    <location>
        <begin position="147"/>
        <end position="165"/>
    </location>
</feature>
<comment type="similarity">
    <text evidence="2">Belongs to the UPF0126 family.</text>
</comment>
<feature type="domain" description="Glycine transporter" evidence="8">
    <location>
        <begin position="4"/>
        <end position="78"/>
    </location>
</feature>
<dbReference type="PANTHER" id="PTHR30506:SF3">
    <property type="entry name" value="UPF0126 INNER MEMBRANE PROTEIN YADS-RELATED"/>
    <property type="match status" value="1"/>
</dbReference>
<evidence type="ECO:0000256" key="6">
    <source>
        <dbReference type="ARBA" id="ARBA00023136"/>
    </source>
</evidence>
<proteinExistence type="inferred from homology"/>
<feature type="transmembrane region" description="Helical" evidence="7">
    <location>
        <begin position="87"/>
        <end position="105"/>
    </location>
</feature>
<accession>A0ABT9B1X7</accession>
<dbReference type="RefSeq" id="WP_305027588.1">
    <property type="nucleotide sequence ID" value="NZ_JAUQTA010000001.1"/>
</dbReference>